<proteinExistence type="predicted"/>
<keyword evidence="2" id="KW-1185">Reference proteome</keyword>
<dbReference type="EMBL" id="CYGX02000014">
    <property type="protein sequence ID" value="SIT38099.1"/>
    <property type="molecule type" value="Genomic_DNA"/>
</dbReference>
<dbReference type="AlphaFoldDB" id="A0A1N7RSN9"/>
<name>A0A1N7RSN9_9BURK</name>
<evidence type="ECO:0000313" key="1">
    <source>
        <dbReference type="EMBL" id="SIT38099.1"/>
    </source>
</evidence>
<reference evidence="1 2" key="1">
    <citation type="submission" date="2016-12" db="EMBL/GenBank/DDBJ databases">
        <authorList>
            <person name="Song W.-J."/>
            <person name="Kurnit D.M."/>
        </authorList>
    </citation>
    <scope>NUCLEOTIDE SEQUENCE [LARGE SCALE GENOMIC DNA]</scope>
    <source>
        <strain evidence="1 2">STM7296</strain>
    </source>
</reference>
<dbReference type="STRING" id="1247936.BN2475_140007"/>
<organism evidence="1 2">
    <name type="scientific">Paraburkholderia ribeironis</name>
    <dbReference type="NCBI Taxonomy" id="1247936"/>
    <lineage>
        <taxon>Bacteria</taxon>
        <taxon>Pseudomonadati</taxon>
        <taxon>Pseudomonadota</taxon>
        <taxon>Betaproteobacteria</taxon>
        <taxon>Burkholderiales</taxon>
        <taxon>Burkholderiaceae</taxon>
        <taxon>Paraburkholderia</taxon>
    </lineage>
</organism>
<gene>
    <name evidence="1" type="ORF">BN2475_140007</name>
</gene>
<evidence type="ECO:0000313" key="2">
    <source>
        <dbReference type="Proteomes" id="UP000187012"/>
    </source>
</evidence>
<dbReference type="Proteomes" id="UP000187012">
    <property type="component" value="Unassembled WGS sequence"/>
</dbReference>
<protein>
    <submittedName>
        <fullName evidence="1">Uncharacterized protein</fullName>
    </submittedName>
</protein>
<accession>A0A1N7RSN9</accession>
<sequence>MAFLRPGGGCTKGISGTSELDMPIGLITLTGPTHMKSQSAAWGAQGICMQVGRARAGNRPRVPTGVP</sequence>